<feature type="region of interest" description="Disordered" evidence="4">
    <location>
        <begin position="1"/>
        <end position="32"/>
    </location>
</feature>
<proteinExistence type="inferred from homology"/>
<dbReference type="RefSeq" id="WP_229872737.1">
    <property type="nucleotide sequence ID" value="NZ_BNAS01000012.1"/>
</dbReference>
<accession>A0A919G905</accession>
<feature type="compositionally biased region" description="Polar residues" evidence="4">
    <location>
        <begin position="1"/>
        <end position="11"/>
    </location>
</feature>
<evidence type="ECO:0000256" key="3">
    <source>
        <dbReference type="ARBA" id="ARBA00035646"/>
    </source>
</evidence>
<protein>
    <recommendedName>
        <fullName evidence="7">Gas vesicle protein GvpA/GvpJ/GvpM family</fullName>
    </recommendedName>
</protein>
<gene>
    <name evidence="5" type="ORF">GCM10017772_48290</name>
</gene>
<evidence type="ECO:0000256" key="1">
    <source>
        <dbReference type="ARBA" id="ARBA00022987"/>
    </source>
</evidence>
<dbReference type="InterPro" id="IPR050530">
    <property type="entry name" value="GvpA"/>
</dbReference>
<reference evidence="5" key="2">
    <citation type="submission" date="2020-09" db="EMBL/GenBank/DDBJ databases">
        <authorList>
            <person name="Sun Q."/>
            <person name="Zhou Y."/>
        </authorList>
    </citation>
    <scope>NUCLEOTIDE SEQUENCE</scope>
    <source>
        <strain evidence="5">CGMCC 4.7398</strain>
    </source>
</reference>
<dbReference type="GO" id="GO:0031411">
    <property type="term" value="C:gas vesicle"/>
    <property type="evidence" value="ECO:0007669"/>
    <property type="project" value="UniProtKB-SubCell"/>
</dbReference>
<dbReference type="PANTHER" id="PTHR35344">
    <property type="entry name" value="GAS VESICLE STRUCTURAL PROTEIN 2-RELATED"/>
    <property type="match status" value="1"/>
</dbReference>
<evidence type="ECO:0008006" key="7">
    <source>
        <dbReference type="Google" id="ProtNLM"/>
    </source>
</evidence>
<keyword evidence="6" id="KW-1185">Reference proteome</keyword>
<keyword evidence="1" id="KW-0304">Gas vesicle</keyword>
<dbReference type="Pfam" id="PF00741">
    <property type="entry name" value="Gas_vesicle"/>
    <property type="match status" value="1"/>
</dbReference>
<organism evidence="5 6">
    <name type="scientific">Promicromonospora soli</name>
    <dbReference type="NCBI Taxonomy" id="2035533"/>
    <lineage>
        <taxon>Bacteria</taxon>
        <taxon>Bacillati</taxon>
        <taxon>Actinomycetota</taxon>
        <taxon>Actinomycetes</taxon>
        <taxon>Micrococcales</taxon>
        <taxon>Promicromonosporaceae</taxon>
        <taxon>Promicromonospora</taxon>
    </lineage>
</organism>
<name>A0A919G905_9MICO</name>
<dbReference type="InterPro" id="IPR000638">
    <property type="entry name" value="Gas-vesicle_GvpA-like"/>
</dbReference>
<dbReference type="AlphaFoldDB" id="A0A919G905"/>
<feature type="compositionally biased region" description="Basic and acidic residues" evidence="4">
    <location>
        <begin position="13"/>
        <end position="32"/>
    </location>
</feature>
<dbReference type="GO" id="GO:0012506">
    <property type="term" value="C:vesicle membrane"/>
    <property type="evidence" value="ECO:0007669"/>
    <property type="project" value="InterPro"/>
</dbReference>
<evidence type="ECO:0000313" key="6">
    <source>
        <dbReference type="Proteomes" id="UP000627369"/>
    </source>
</evidence>
<comment type="subcellular location">
    <subcellularLocation>
        <location evidence="2">Gas vesicle</location>
    </subcellularLocation>
</comment>
<dbReference type="Proteomes" id="UP000627369">
    <property type="component" value="Unassembled WGS sequence"/>
</dbReference>
<evidence type="ECO:0000256" key="4">
    <source>
        <dbReference type="SAM" id="MobiDB-lite"/>
    </source>
</evidence>
<comment type="similarity">
    <text evidence="3">Belongs to the gas vesicle GvpA family.</text>
</comment>
<dbReference type="PANTHER" id="PTHR35344:SF4">
    <property type="entry name" value="GAS VESICLE PROTEIN A1"/>
    <property type="match status" value="1"/>
</dbReference>
<dbReference type="EMBL" id="BNAS01000012">
    <property type="protein sequence ID" value="GHH80357.1"/>
    <property type="molecule type" value="Genomic_DNA"/>
</dbReference>
<sequence>MAESRVTTAPSHGQERGQELVHDRDRSSAMEPTRDLRATLPDLLDVLLDKGVYLDLDLIVTVADIPLIGVSLRAAIAGIDTMLEHGMMQQWDEQTRAWARTSLARRVPLHADEDVVTRMAGGHRQDEPYDAWRLGTVYLTTRRLMVWRAEPRELLWQAYLEEITGVELRSERSAGGEERSRLAVTTPAGTTLVSAASPEGLASLLRQNVAATSKAIESGSGGPALQGAVWYLEDLAGGSAWRGGTGTLDWVEGLTWKGVRDARPAVRLRPGDIRSVELVRGRTPVGDEMLVVRGGTRPVRLATRDTALWAASLRDVAGAATGGGAT</sequence>
<evidence type="ECO:0000256" key="2">
    <source>
        <dbReference type="ARBA" id="ARBA00035108"/>
    </source>
</evidence>
<reference evidence="5" key="1">
    <citation type="journal article" date="2014" name="Int. J. Syst. Evol. Microbiol.">
        <title>Complete genome sequence of Corynebacterium casei LMG S-19264T (=DSM 44701T), isolated from a smear-ripened cheese.</title>
        <authorList>
            <consortium name="US DOE Joint Genome Institute (JGI-PGF)"/>
            <person name="Walter F."/>
            <person name="Albersmeier A."/>
            <person name="Kalinowski J."/>
            <person name="Ruckert C."/>
        </authorList>
    </citation>
    <scope>NUCLEOTIDE SEQUENCE</scope>
    <source>
        <strain evidence="5">CGMCC 4.7398</strain>
    </source>
</reference>
<evidence type="ECO:0000313" key="5">
    <source>
        <dbReference type="EMBL" id="GHH80357.1"/>
    </source>
</evidence>
<dbReference type="GO" id="GO:0005198">
    <property type="term" value="F:structural molecule activity"/>
    <property type="evidence" value="ECO:0007669"/>
    <property type="project" value="InterPro"/>
</dbReference>
<comment type="caution">
    <text evidence="5">The sequence shown here is derived from an EMBL/GenBank/DDBJ whole genome shotgun (WGS) entry which is preliminary data.</text>
</comment>